<dbReference type="EMBL" id="UARW01000010">
    <property type="protein sequence ID" value="SQD04771.1"/>
    <property type="molecule type" value="Genomic_DNA"/>
</dbReference>
<proteinExistence type="predicted"/>
<dbReference type="GO" id="GO:0016740">
    <property type="term" value="F:transferase activity"/>
    <property type="evidence" value="ECO:0007669"/>
    <property type="project" value="UniProtKB-KW"/>
</dbReference>
<keyword evidence="1" id="KW-0808">Transferase</keyword>
<organism evidence="1 2">
    <name type="scientific">Escherichia coli</name>
    <dbReference type="NCBI Taxonomy" id="562"/>
    <lineage>
        <taxon>Bacteria</taxon>
        <taxon>Pseudomonadati</taxon>
        <taxon>Pseudomonadota</taxon>
        <taxon>Gammaproteobacteria</taxon>
        <taxon>Enterobacterales</taxon>
        <taxon>Enterobacteriaceae</taxon>
        <taxon>Escherichia</taxon>
    </lineage>
</organism>
<evidence type="ECO:0000313" key="2">
    <source>
        <dbReference type="Proteomes" id="UP000250991"/>
    </source>
</evidence>
<dbReference type="Proteomes" id="UP000250991">
    <property type="component" value="Unassembled WGS sequence"/>
</dbReference>
<accession>A0A2X3KAW3</accession>
<gene>
    <name evidence="1" type="primary">wcaF_2</name>
    <name evidence="1" type="ORF">NCTC8009_05308</name>
</gene>
<evidence type="ECO:0000313" key="1">
    <source>
        <dbReference type="EMBL" id="SQD04771.1"/>
    </source>
</evidence>
<reference evidence="1 2" key="1">
    <citation type="submission" date="2018-06" db="EMBL/GenBank/DDBJ databases">
        <authorList>
            <consortium name="Pathogen Informatics"/>
            <person name="Doyle S."/>
        </authorList>
    </citation>
    <scope>NUCLEOTIDE SEQUENCE [LARGE SCALE GENOMIC DNA]</scope>
    <source>
        <strain evidence="1 2">NCTC8009</strain>
    </source>
</reference>
<protein>
    <submittedName>
        <fullName evidence="1">Putative acyl transferase WcaF</fullName>
    </submittedName>
</protein>
<name>A0A2X3KAW3_ECOLX</name>
<sequence length="81" mass="9174">MQDLSGFKVPGGFRGGGAIKVQLWWAVQATLFRWSPQVMYRWRAFLLRMFGAKIGKKRSHSAFNKNHLPVEINPGRLCLGG</sequence>
<dbReference type="AlphaFoldDB" id="A0A2X3KAW3"/>